<dbReference type="GO" id="GO:0034247">
    <property type="term" value="P:snoRNA splicing"/>
    <property type="evidence" value="ECO:0007669"/>
    <property type="project" value="TreeGrafter"/>
</dbReference>
<dbReference type="GO" id="GO:0008270">
    <property type="term" value="F:zinc ion binding"/>
    <property type="evidence" value="ECO:0007669"/>
    <property type="project" value="UniProtKB-KW"/>
</dbReference>
<dbReference type="PROSITE" id="PS50103">
    <property type="entry name" value="ZF_C3H1"/>
    <property type="match status" value="1"/>
</dbReference>
<dbReference type="SMART" id="SM00356">
    <property type="entry name" value="ZnF_C3H1"/>
    <property type="match status" value="1"/>
</dbReference>
<dbReference type="Pfam" id="PF08700">
    <property type="entry name" value="VPS51_Exo84_N"/>
    <property type="match status" value="1"/>
</dbReference>
<evidence type="ECO:0000256" key="3">
    <source>
        <dbReference type="ARBA" id="ARBA00022833"/>
    </source>
</evidence>
<evidence type="ECO:0000256" key="5">
    <source>
        <dbReference type="SAM" id="MobiDB-lite"/>
    </source>
</evidence>
<dbReference type="InterPro" id="IPR000571">
    <property type="entry name" value="Znf_CCCH"/>
</dbReference>
<evidence type="ECO:0000256" key="1">
    <source>
        <dbReference type="ARBA" id="ARBA00022723"/>
    </source>
</evidence>
<dbReference type="InterPro" id="IPR013083">
    <property type="entry name" value="Znf_RING/FYVE/PHD"/>
</dbReference>
<protein>
    <recommendedName>
        <fullName evidence="10">RING-type E3 ubiquitin transferase</fullName>
    </recommendedName>
</protein>
<dbReference type="PROSITE" id="PS50089">
    <property type="entry name" value="ZF_RING_2"/>
    <property type="match status" value="1"/>
</dbReference>
<gene>
    <name evidence="8" type="ORF">FOL46_001110</name>
</gene>
<dbReference type="InterPro" id="IPR039971">
    <property type="entry name" value="CWC24-like"/>
</dbReference>
<feature type="compositionally biased region" description="Basic and acidic residues" evidence="5">
    <location>
        <begin position="1"/>
        <end position="11"/>
    </location>
</feature>
<evidence type="ECO:0000256" key="2">
    <source>
        <dbReference type="ARBA" id="ARBA00022771"/>
    </source>
</evidence>
<feature type="domain" description="C3H1-type" evidence="7">
    <location>
        <begin position="869"/>
        <end position="897"/>
    </location>
</feature>
<dbReference type="CDD" id="cd16539">
    <property type="entry name" value="RING-HC_RNF113A_B"/>
    <property type="match status" value="1"/>
</dbReference>
<dbReference type="Proteomes" id="UP000572268">
    <property type="component" value="Unassembled WGS sequence"/>
</dbReference>
<comment type="caution">
    <text evidence="8">The sequence shown here is derived from an EMBL/GenBank/DDBJ whole genome shotgun (WGS) entry which is preliminary data.</text>
</comment>
<accession>A0A7J6MEF3</accession>
<feature type="region of interest" description="Disordered" evidence="5">
    <location>
        <begin position="914"/>
        <end position="966"/>
    </location>
</feature>
<keyword evidence="3 4" id="KW-0862">Zinc</keyword>
<evidence type="ECO:0000256" key="4">
    <source>
        <dbReference type="PROSITE-ProRule" id="PRU00723"/>
    </source>
</evidence>
<evidence type="ECO:0000313" key="9">
    <source>
        <dbReference type="Proteomes" id="UP000572268"/>
    </source>
</evidence>
<feature type="compositionally biased region" description="Basic and acidic residues" evidence="5">
    <location>
        <begin position="914"/>
        <end position="927"/>
    </location>
</feature>
<feature type="region of interest" description="Disordered" evidence="5">
    <location>
        <begin position="1"/>
        <end position="35"/>
    </location>
</feature>
<dbReference type="SUPFAM" id="SSF57850">
    <property type="entry name" value="RING/U-box"/>
    <property type="match status" value="1"/>
</dbReference>
<name>A0A7J6MEF3_PEROL</name>
<dbReference type="GO" id="GO:0005684">
    <property type="term" value="C:U2-type spliceosomal complex"/>
    <property type="evidence" value="ECO:0007669"/>
    <property type="project" value="TreeGrafter"/>
</dbReference>
<organism evidence="8 9">
    <name type="scientific">Perkinsus olseni</name>
    <name type="common">Perkinsus atlanticus</name>
    <dbReference type="NCBI Taxonomy" id="32597"/>
    <lineage>
        <taxon>Eukaryota</taxon>
        <taxon>Sar</taxon>
        <taxon>Alveolata</taxon>
        <taxon>Perkinsozoa</taxon>
        <taxon>Perkinsea</taxon>
        <taxon>Perkinsida</taxon>
        <taxon>Perkinsidae</taxon>
        <taxon>Perkinsus</taxon>
    </lineage>
</organism>
<keyword evidence="2 4" id="KW-0863">Zinc-finger</keyword>
<dbReference type="SMART" id="SM00184">
    <property type="entry name" value="RING"/>
    <property type="match status" value="1"/>
</dbReference>
<dbReference type="InterPro" id="IPR036855">
    <property type="entry name" value="Znf_CCCH_sf"/>
</dbReference>
<sequence>MSTMVGERKGSMELSSRTAAYPARSLPGVDSRRDAPPPLLRLHNVATVDDLFRNYPLSTARSVLSSTRLQVAEKREELRQVTAEHYRDFITCTDNVKKMHFGISQLMENTARIATESRESAAACDAARYSAPMDSYDDKPVDVSPELGLGRELKKLLDMSEAVWRMMEDKDFAGAARCYLVDLPHLRSRIESLRDQCPDTKLPVEALLKQQDKAGQDVPSTIVLTCKQALRSLDLTAAEVQECCAVLMLMQTDGAVISEGDVDRLRSEFLGARENLILSSSQSVIDRLCALESTLDVASSGLCDLESIVSCARQKGLPVEVGNFGARGKFVIAQEQQDKWKKAVLDGVVREAKKCSGLKDLAVLRNRLHDRLGGYMRTFTGSADEPEISAWSAIESCLQQAGMVLLKRGLPKSGKIVDLAEATVENLESSACDSQLWEDPRSVVIGAVGEWLSERCEAFLAAPSTDSRAEDARDLAAYSSAVLGYQEDSSLCAQKDISNIFSSVSSGSVFSHDDSALTSFACRSEEGVGELIVAAVSSDKDLTSAMERVCEKSTREWCEEELLARVEVDTPYQTAWRISSALMTAGSNSTSRVLSIIRACATRECPDNADLLRLIDGGLRESKSGLLFAPLRSELEENTTAVNGASEDSSVTTVDSEPAFAQLSVPRFSTLPVASGRARLHSRVATPKVASEPAAAKTGEGKATASMPYDFASFFSQMGTNLSHLKRRRAAEEEEAEVQEKAGELIIPEKAHRSGIATGSTAGIKSSENGKWQGFQIKAGSKVSTQSDATRTLETESDRVGDARAQYERNAKIQEKIVDGELAEGLYRGLNAGRKYTPQDEHKRANTKITGALGPNRASSNARVSCVFDYQPHVCKDYKETGYCGFGDSCIYLHDRSDYKSGWQLEQEWEEKKKANEAKMQRRLERQMKKRAQRAANGDSEEVSDASSSSDSDSSSDKDSDSDSDDDDKIPFACYICRKKWAECVEPSVTTCGHYFCEPCFFAKCTNRCPVCQQYTGGICNSAADIINRKNESEKQAKAEAHDKKHFNSQVYGIGLA</sequence>
<dbReference type="InterPro" id="IPR001841">
    <property type="entry name" value="Znf_RING"/>
</dbReference>
<evidence type="ECO:0008006" key="10">
    <source>
        <dbReference type="Google" id="ProtNLM"/>
    </source>
</evidence>
<dbReference type="PANTHER" id="PTHR12930">
    <property type="entry name" value="ZINC FINGER PROTEIN 183"/>
    <property type="match status" value="1"/>
</dbReference>
<reference evidence="8 9" key="1">
    <citation type="submission" date="2020-04" db="EMBL/GenBank/DDBJ databases">
        <title>Perkinsus olseni comparative genomics.</title>
        <authorList>
            <person name="Bogema D.R."/>
        </authorList>
    </citation>
    <scope>NUCLEOTIDE SEQUENCE [LARGE SCALE GENOMIC DNA]</scope>
    <source>
        <strain evidence="8">ATCC PRA-31</strain>
    </source>
</reference>
<evidence type="ECO:0000259" key="7">
    <source>
        <dbReference type="PROSITE" id="PS50103"/>
    </source>
</evidence>
<dbReference type="AlphaFoldDB" id="A0A7J6MEF3"/>
<evidence type="ECO:0000313" key="8">
    <source>
        <dbReference type="EMBL" id="KAF4669972.1"/>
    </source>
</evidence>
<keyword evidence="1 4" id="KW-0479">Metal-binding</keyword>
<dbReference type="SUPFAM" id="SSF90229">
    <property type="entry name" value="CCCH zinc finger"/>
    <property type="match status" value="1"/>
</dbReference>
<dbReference type="Gene3D" id="3.30.40.10">
    <property type="entry name" value="Zinc/RING finger domain, C3HC4 (zinc finger)"/>
    <property type="match status" value="1"/>
</dbReference>
<evidence type="ECO:0000259" key="6">
    <source>
        <dbReference type="PROSITE" id="PS50089"/>
    </source>
</evidence>
<proteinExistence type="predicted"/>
<dbReference type="Pfam" id="PF00642">
    <property type="entry name" value="zf-CCCH"/>
    <property type="match status" value="1"/>
</dbReference>
<feature type="domain" description="RING-type" evidence="6">
    <location>
        <begin position="974"/>
        <end position="1013"/>
    </location>
</feature>
<dbReference type="PANTHER" id="PTHR12930:SF0">
    <property type="entry name" value="RING FINGER PROTEIN 113B"/>
    <property type="match status" value="1"/>
</dbReference>
<feature type="zinc finger region" description="C3H1-type" evidence="4">
    <location>
        <begin position="869"/>
        <end position="897"/>
    </location>
</feature>
<dbReference type="EMBL" id="JABANN010000130">
    <property type="protein sequence ID" value="KAF4669972.1"/>
    <property type="molecule type" value="Genomic_DNA"/>
</dbReference>